<gene>
    <name evidence="1" type="ORF">UFOPK2761_01031</name>
</gene>
<reference evidence="1" key="1">
    <citation type="submission" date="2020-05" db="EMBL/GenBank/DDBJ databases">
        <authorList>
            <person name="Chiriac C."/>
            <person name="Salcher M."/>
            <person name="Ghai R."/>
            <person name="Kavagutti S V."/>
        </authorList>
    </citation>
    <scope>NUCLEOTIDE SEQUENCE</scope>
</reference>
<name>A0A6J6SSF2_9ZZZZ</name>
<dbReference type="Pfam" id="PF12900">
    <property type="entry name" value="Pyridox_ox_2"/>
    <property type="match status" value="1"/>
</dbReference>
<dbReference type="InterPro" id="IPR012349">
    <property type="entry name" value="Split_barrel_FMN-bd"/>
</dbReference>
<dbReference type="SUPFAM" id="SSF50475">
    <property type="entry name" value="FMN-binding split barrel"/>
    <property type="match status" value="1"/>
</dbReference>
<dbReference type="AlphaFoldDB" id="A0A6J6SSF2"/>
<sequence>MGTTDPGTDVKPVLIDLDEDTCWQLLETVSVGRLAWVDAQGPVVVPVNLAVSAGSVVVRTAAYSTIAREVDDSRVAVEVDLFDDQARTGWSVLVRGVARVLLEPAPADAPTAWPTGTKSATVRIRPTKVTGRRLARPV</sequence>
<dbReference type="EMBL" id="CAEZYQ010000006">
    <property type="protein sequence ID" value="CAB4737694.1"/>
    <property type="molecule type" value="Genomic_DNA"/>
</dbReference>
<dbReference type="InterPro" id="IPR024747">
    <property type="entry name" value="Pyridox_Oxase-rel"/>
</dbReference>
<evidence type="ECO:0000313" key="1">
    <source>
        <dbReference type="EMBL" id="CAB4737694.1"/>
    </source>
</evidence>
<protein>
    <submittedName>
        <fullName evidence="1">Unannotated protein</fullName>
    </submittedName>
</protein>
<proteinExistence type="predicted"/>
<organism evidence="1">
    <name type="scientific">freshwater metagenome</name>
    <dbReference type="NCBI Taxonomy" id="449393"/>
    <lineage>
        <taxon>unclassified sequences</taxon>
        <taxon>metagenomes</taxon>
        <taxon>ecological metagenomes</taxon>
    </lineage>
</organism>
<dbReference type="Gene3D" id="2.30.110.10">
    <property type="entry name" value="Electron Transport, Fmn-binding Protein, Chain A"/>
    <property type="match status" value="1"/>
</dbReference>
<accession>A0A6J6SSF2</accession>